<comment type="caution">
    <text evidence="1">The sequence shown here is derived from an EMBL/GenBank/DDBJ whole genome shotgun (WGS) entry which is preliminary data.</text>
</comment>
<evidence type="ECO:0000313" key="1">
    <source>
        <dbReference type="EMBL" id="KAJ6957208.1"/>
    </source>
</evidence>
<organism evidence="1 2">
    <name type="scientific">Populus alba x Populus x berolinensis</name>
    <dbReference type="NCBI Taxonomy" id="444605"/>
    <lineage>
        <taxon>Eukaryota</taxon>
        <taxon>Viridiplantae</taxon>
        <taxon>Streptophyta</taxon>
        <taxon>Embryophyta</taxon>
        <taxon>Tracheophyta</taxon>
        <taxon>Spermatophyta</taxon>
        <taxon>Magnoliopsida</taxon>
        <taxon>eudicotyledons</taxon>
        <taxon>Gunneridae</taxon>
        <taxon>Pentapetalae</taxon>
        <taxon>rosids</taxon>
        <taxon>fabids</taxon>
        <taxon>Malpighiales</taxon>
        <taxon>Salicaceae</taxon>
        <taxon>Saliceae</taxon>
        <taxon>Populus</taxon>
    </lineage>
</organism>
<keyword evidence="2" id="KW-1185">Reference proteome</keyword>
<accession>A0AAD6PQC2</accession>
<sequence length="73" mass="8147">MAMYAGIVTVCWAVLETEQQRSQISNQYSEAESPLKLLWGVGETFKISNHYSEVIEVAVGALVRSSKFDSESF</sequence>
<protein>
    <submittedName>
        <fullName evidence="1">Uncharacterized protein</fullName>
    </submittedName>
</protein>
<reference evidence="1 2" key="1">
    <citation type="journal article" date="2023" name="Mol. Ecol. Resour.">
        <title>Chromosome-level genome assembly of a triploid poplar Populus alba 'Berolinensis'.</title>
        <authorList>
            <person name="Chen S."/>
            <person name="Yu Y."/>
            <person name="Wang X."/>
            <person name="Wang S."/>
            <person name="Zhang T."/>
            <person name="Zhou Y."/>
            <person name="He R."/>
            <person name="Meng N."/>
            <person name="Wang Y."/>
            <person name="Liu W."/>
            <person name="Liu Z."/>
            <person name="Liu J."/>
            <person name="Guo Q."/>
            <person name="Huang H."/>
            <person name="Sederoff R.R."/>
            <person name="Wang G."/>
            <person name="Qu G."/>
            <person name="Chen S."/>
        </authorList>
    </citation>
    <scope>NUCLEOTIDE SEQUENCE [LARGE SCALE GENOMIC DNA]</scope>
    <source>
        <strain evidence="1">SC-2020</strain>
    </source>
</reference>
<evidence type="ECO:0000313" key="2">
    <source>
        <dbReference type="Proteomes" id="UP001164929"/>
    </source>
</evidence>
<proteinExistence type="predicted"/>
<dbReference type="AlphaFoldDB" id="A0AAD6PQC2"/>
<dbReference type="Proteomes" id="UP001164929">
    <property type="component" value="Chromosome 18"/>
</dbReference>
<gene>
    <name evidence="1" type="ORF">NC653_039210</name>
</gene>
<dbReference type="EMBL" id="JAQIZT010000018">
    <property type="protein sequence ID" value="KAJ6957208.1"/>
    <property type="molecule type" value="Genomic_DNA"/>
</dbReference>
<name>A0AAD6PQC2_9ROSI</name>